<evidence type="ECO:0000256" key="1">
    <source>
        <dbReference type="SAM" id="MobiDB-lite"/>
    </source>
</evidence>
<keyword evidence="2" id="KW-1133">Transmembrane helix</keyword>
<organism evidence="4 5">
    <name type="scientific">Magallana gigas</name>
    <name type="common">Pacific oyster</name>
    <name type="synonym">Crassostrea gigas</name>
    <dbReference type="NCBI Taxonomy" id="29159"/>
    <lineage>
        <taxon>Eukaryota</taxon>
        <taxon>Metazoa</taxon>
        <taxon>Spiralia</taxon>
        <taxon>Lophotrochozoa</taxon>
        <taxon>Mollusca</taxon>
        <taxon>Bivalvia</taxon>
        <taxon>Autobranchia</taxon>
        <taxon>Pteriomorphia</taxon>
        <taxon>Ostreida</taxon>
        <taxon>Ostreoidea</taxon>
        <taxon>Ostreidae</taxon>
        <taxon>Magallana</taxon>
    </lineage>
</organism>
<protein>
    <recommendedName>
        <fullName evidence="6">C-type lectin domain-containing protein</fullName>
    </recommendedName>
</protein>
<dbReference type="CDD" id="cd12087">
    <property type="entry name" value="TM_EGFR-like"/>
    <property type="match status" value="1"/>
</dbReference>
<dbReference type="OrthoDB" id="6205647at2759"/>
<evidence type="ECO:0000256" key="3">
    <source>
        <dbReference type="SAM" id="SignalP"/>
    </source>
</evidence>
<keyword evidence="3" id="KW-0732">Signal</keyword>
<dbReference type="Proteomes" id="UP000005408">
    <property type="component" value="Unassembled WGS sequence"/>
</dbReference>
<feature type="transmembrane region" description="Helical" evidence="2">
    <location>
        <begin position="353"/>
        <end position="376"/>
    </location>
</feature>
<keyword evidence="5" id="KW-1185">Reference proteome</keyword>
<evidence type="ECO:0008006" key="6">
    <source>
        <dbReference type="Google" id="ProtNLM"/>
    </source>
</evidence>
<sequence length="542" mass="60932">MGSVRLSGGLLFLLSILYPHGHYASVFARKENDELRDLHVEQTRRTWDNASQSCNLFGSDKAPSYVASDQDITFFRHNRPKATITPSPEDLYWIGATSTFTPWFELLGCHVYMPIDNGYIRTLTSLSMVIGPVADCYLQCKSHFGVNDTHCFCPEKMEKGFLNRTCRLTTSSVFQSDVIGTNTVESYYPQIAMYKIYYGSFDIKENSLDECLRINTSDDVRTYPCDTADSTGRTWTTAIIEGLSSNNGGSLQWTSFLRRRIIRWTQRTTIFSNGSACVSMKKIQNKKYEMVLRPCDYKLPSICQRREANNTERSTHQMVTSSLTADPVRPSSTVSSFVVSTVYSVTEDESGSLPVIVGAIVGGAVLLLIVAGIGIVRQRRRAHSTPQPKSVATENVYYSELTRNSEDHSAQQISSHRSTNNEYDETSGPITKSTDRATEGCKLLPVNDDGVYNHTWDKPMKEQQSDHVYSTACSGSEYDYSQVPGTISDVYNHTWDKPITEELTDHVYSTTGSGNDANLYDNTVSKESNLRQMNNENYSRFQ</sequence>
<feature type="compositionally biased region" description="Polar residues" evidence="1">
    <location>
        <begin position="410"/>
        <end position="421"/>
    </location>
</feature>
<evidence type="ECO:0000313" key="4">
    <source>
        <dbReference type="EnsemblMetazoa" id="G3512.3:cds"/>
    </source>
</evidence>
<feature type="signal peptide" evidence="3">
    <location>
        <begin position="1"/>
        <end position="24"/>
    </location>
</feature>
<dbReference type="AlphaFoldDB" id="A0A8W8MY56"/>
<proteinExistence type="predicted"/>
<evidence type="ECO:0000256" key="2">
    <source>
        <dbReference type="SAM" id="Phobius"/>
    </source>
</evidence>
<feature type="region of interest" description="Disordered" evidence="1">
    <location>
        <begin position="403"/>
        <end position="439"/>
    </location>
</feature>
<feature type="chain" id="PRO_5036466884" description="C-type lectin domain-containing protein" evidence="3">
    <location>
        <begin position="25"/>
        <end position="542"/>
    </location>
</feature>
<accession>A0A8W8MY56</accession>
<keyword evidence="2" id="KW-0812">Transmembrane</keyword>
<reference evidence="4" key="1">
    <citation type="submission" date="2022-08" db="UniProtKB">
        <authorList>
            <consortium name="EnsemblMetazoa"/>
        </authorList>
    </citation>
    <scope>IDENTIFICATION</scope>
    <source>
        <strain evidence="4">05x7-T-G4-1.051#20</strain>
    </source>
</reference>
<keyword evidence="2" id="KW-0472">Membrane</keyword>
<evidence type="ECO:0000313" key="5">
    <source>
        <dbReference type="Proteomes" id="UP000005408"/>
    </source>
</evidence>
<name>A0A8W8MY56_MAGGI</name>
<dbReference type="EnsemblMetazoa" id="G3512.3">
    <property type="protein sequence ID" value="G3512.3:cds"/>
    <property type="gene ID" value="G3512"/>
</dbReference>